<comment type="similarity">
    <text evidence="1">Belongs to the sigma-70 factor family. ECF subfamily.</text>
</comment>
<dbReference type="EMBL" id="UGTP01000001">
    <property type="protein sequence ID" value="SUC13186.1"/>
    <property type="molecule type" value="Genomic_DNA"/>
</dbReference>
<keyword evidence="2" id="KW-0805">Transcription regulation</keyword>
<evidence type="ECO:0000256" key="3">
    <source>
        <dbReference type="ARBA" id="ARBA00023082"/>
    </source>
</evidence>
<dbReference type="InterPro" id="IPR013325">
    <property type="entry name" value="RNA_pol_sigma_r2"/>
</dbReference>
<evidence type="ECO:0000256" key="1">
    <source>
        <dbReference type="ARBA" id="ARBA00010641"/>
    </source>
</evidence>
<name>A0A379F3E7_9BACT</name>
<dbReference type="GO" id="GO:0003677">
    <property type="term" value="F:DNA binding"/>
    <property type="evidence" value="ECO:0007669"/>
    <property type="project" value="UniProtKB-KW"/>
</dbReference>
<dbReference type="GeneID" id="78571469"/>
<dbReference type="Gene3D" id="1.10.10.10">
    <property type="entry name" value="Winged helix-like DNA-binding domain superfamily/Winged helix DNA-binding domain"/>
    <property type="match status" value="1"/>
</dbReference>
<keyword evidence="4" id="KW-0238">DNA-binding</keyword>
<dbReference type="OrthoDB" id="795989at2"/>
<dbReference type="AlphaFoldDB" id="A0A379F3E7"/>
<evidence type="ECO:0000256" key="4">
    <source>
        <dbReference type="ARBA" id="ARBA00023125"/>
    </source>
</evidence>
<evidence type="ECO:0000256" key="5">
    <source>
        <dbReference type="ARBA" id="ARBA00023163"/>
    </source>
</evidence>
<dbReference type="Pfam" id="PF08281">
    <property type="entry name" value="Sigma70_r4_2"/>
    <property type="match status" value="1"/>
</dbReference>
<dbReference type="Gene3D" id="1.10.1740.10">
    <property type="match status" value="1"/>
</dbReference>
<evidence type="ECO:0000256" key="2">
    <source>
        <dbReference type="ARBA" id="ARBA00023015"/>
    </source>
</evidence>
<evidence type="ECO:0000313" key="8">
    <source>
        <dbReference type="EMBL" id="SUC13186.1"/>
    </source>
</evidence>
<dbReference type="SUPFAM" id="SSF88659">
    <property type="entry name" value="Sigma3 and sigma4 domains of RNA polymerase sigma factors"/>
    <property type="match status" value="1"/>
</dbReference>
<evidence type="ECO:0000259" key="6">
    <source>
        <dbReference type="Pfam" id="PF04542"/>
    </source>
</evidence>
<dbReference type="SUPFAM" id="SSF88946">
    <property type="entry name" value="Sigma2 domain of RNA polymerase sigma factors"/>
    <property type="match status" value="1"/>
</dbReference>
<organism evidence="8 9">
    <name type="scientific">Prevotella pallens</name>
    <dbReference type="NCBI Taxonomy" id="60133"/>
    <lineage>
        <taxon>Bacteria</taxon>
        <taxon>Pseudomonadati</taxon>
        <taxon>Bacteroidota</taxon>
        <taxon>Bacteroidia</taxon>
        <taxon>Bacteroidales</taxon>
        <taxon>Prevotellaceae</taxon>
        <taxon>Prevotella</taxon>
    </lineage>
</organism>
<dbReference type="PANTHER" id="PTHR43133:SF8">
    <property type="entry name" value="RNA POLYMERASE SIGMA FACTOR HI_1459-RELATED"/>
    <property type="match status" value="1"/>
</dbReference>
<dbReference type="GO" id="GO:0016987">
    <property type="term" value="F:sigma factor activity"/>
    <property type="evidence" value="ECO:0007669"/>
    <property type="project" value="UniProtKB-KW"/>
</dbReference>
<feature type="domain" description="RNA polymerase sigma-70 region 2" evidence="6">
    <location>
        <begin position="13"/>
        <end position="72"/>
    </location>
</feature>
<dbReference type="NCBIfam" id="TIGR02937">
    <property type="entry name" value="sigma70-ECF"/>
    <property type="match status" value="1"/>
</dbReference>
<dbReference type="InterPro" id="IPR014284">
    <property type="entry name" value="RNA_pol_sigma-70_dom"/>
</dbReference>
<reference evidence="8 9" key="1">
    <citation type="submission" date="2018-06" db="EMBL/GenBank/DDBJ databases">
        <authorList>
            <consortium name="Pathogen Informatics"/>
            <person name="Doyle S."/>
        </authorList>
    </citation>
    <scope>NUCLEOTIDE SEQUENCE [LARGE SCALE GENOMIC DNA]</scope>
    <source>
        <strain evidence="8 9">NCTC13043</strain>
    </source>
</reference>
<protein>
    <submittedName>
        <fullName evidence="8">RNA polymerase sigma factor sigM</fullName>
    </submittedName>
</protein>
<evidence type="ECO:0000259" key="7">
    <source>
        <dbReference type="Pfam" id="PF08281"/>
    </source>
</evidence>
<dbReference type="CDD" id="cd06171">
    <property type="entry name" value="Sigma70_r4"/>
    <property type="match status" value="1"/>
</dbReference>
<sequence length="167" mass="19849">MEASQFKAIFLPCHRKLYVVAWHLTRNKEAAEDLIQETFLRLWTRRHLLTDIENPEAYSIMTLRRIFYDVKRIKHIEETENDVSAMQYSGETNDLNDCIEARDQWQRIRAMILALPDPQGRVMLMRDVEGRTYEEISAETGLTEVNLRSVLSRARKKIREKIKNIKR</sequence>
<proteinExistence type="inferred from homology"/>
<keyword evidence="3" id="KW-0731">Sigma factor</keyword>
<dbReference type="InterPro" id="IPR013324">
    <property type="entry name" value="RNA_pol_sigma_r3/r4-like"/>
</dbReference>
<dbReference type="RefSeq" id="WP_115083742.1">
    <property type="nucleotide sequence ID" value="NZ_UGTP01000001.1"/>
</dbReference>
<dbReference type="Proteomes" id="UP000254235">
    <property type="component" value="Unassembled WGS sequence"/>
</dbReference>
<feature type="domain" description="RNA polymerase sigma factor 70 region 4 type 2" evidence="7">
    <location>
        <begin position="106"/>
        <end position="158"/>
    </location>
</feature>
<dbReference type="PANTHER" id="PTHR43133">
    <property type="entry name" value="RNA POLYMERASE ECF-TYPE SIGMA FACTO"/>
    <property type="match status" value="1"/>
</dbReference>
<dbReference type="InterPro" id="IPR013249">
    <property type="entry name" value="RNA_pol_sigma70_r4_t2"/>
</dbReference>
<dbReference type="InterPro" id="IPR036388">
    <property type="entry name" value="WH-like_DNA-bd_sf"/>
</dbReference>
<gene>
    <name evidence="8" type="primary">sigM_2</name>
    <name evidence="8" type="ORF">NCTC13043_01811</name>
</gene>
<accession>A0A379F3E7</accession>
<dbReference type="GO" id="GO:0006352">
    <property type="term" value="P:DNA-templated transcription initiation"/>
    <property type="evidence" value="ECO:0007669"/>
    <property type="project" value="InterPro"/>
</dbReference>
<dbReference type="Pfam" id="PF04542">
    <property type="entry name" value="Sigma70_r2"/>
    <property type="match status" value="1"/>
</dbReference>
<evidence type="ECO:0000313" key="9">
    <source>
        <dbReference type="Proteomes" id="UP000254235"/>
    </source>
</evidence>
<dbReference type="InterPro" id="IPR039425">
    <property type="entry name" value="RNA_pol_sigma-70-like"/>
</dbReference>
<keyword evidence="5" id="KW-0804">Transcription</keyword>
<dbReference type="InterPro" id="IPR007627">
    <property type="entry name" value="RNA_pol_sigma70_r2"/>
</dbReference>